<protein>
    <submittedName>
        <fullName evidence="3">Cytochrome P450 55A1</fullName>
    </submittedName>
</protein>
<evidence type="ECO:0000313" key="3">
    <source>
        <dbReference type="EMBL" id="KAH7064874.1"/>
    </source>
</evidence>
<dbReference type="PANTHER" id="PTHR46696">
    <property type="entry name" value="P450, PUTATIVE (EUROFUNG)-RELATED"/>
    <property type="match status" value="1"/>
</dbReference>
<dbReference type="InterPro" id="IPR002397">
    <property type="entry name" value="Cyt_P450_B"/>
</dbReference>
<proteinExistence type="inferred from homology"/>
<organism evidence="3 4">
    <name type="scientific">Macrophomina phaseolina</name>
    <dbReference type="NCBI Taxonomy" id="35725"/>
    <lineage>
        <taxon>Eukaryota</taxon>
        <taxon>Fungi</taxon>
        <taxon>Dikarya</taxon>
        <taxon>Ascomycota</taxon>
        <taxon>Pezizomycotina</taxon>
        <taxon>Dothideomycetes</taxon>
        <taxon>Dothideomycetes incertae sedis</taxon>
        <taxon>Botryosphaeriales</taxon>
        <taxon>Botryosphaeriaceae</taxon>
        <taxon>Macrophomina</taxon>
    </lineage>
</organism>
<dbReference type="CDD" id="cd11030">
    <property type="entry name" value="CYP105-like"/>
    <property type="match status" value="1"/>
</dbReference>
<name>A0ABQ8GXG4_9PEZI</name>
<comment type="caution">
    <text evidence="3">The sequence shown here is derived from an EMBL/GenBank/DDBJ whole genome shotgun (WGS) entry which is preliminary data.</text>
</comment>
<evidence type="ECO:0000256" key="2">
    <source>
        <dbReference type="SAM" id="MobiDB-lite"/>
    </source>
</evidence>
<dbReference type="Proteomes" id="UP000774617">
    <property type="component" value="Unassembled WGS sequence"/>
</dbReference>
<comment type="similarity">
    <text evidence="1">Belongs to the cytochrome P450 family.</text>
</comment>
<keyword evidence="4" id="KW-1185">Reference proteome</keyword>
<dbReference type="EMBL" id="JAGTJR010000001">
    <property type="protein sequence ID" value="KAH7064874.1"/>
    <property type="molecule type" value="Genomic_DNA"/>
</dbReference>
<dbReference type="PRINTS" id="PR00359">
    <property type="entry name" value="BP450"/>
</dbReference>
<dbReference type="InterPro" id="IPR036396">
    <property type="entry name" value="Cyt_P450_sf"/>
</dbReference>
<feature type="region of interest" description="Disordered" evidence="2">
    <location>
        <begin position="62"/>
        <end position="85"/>
    </location>
</feature>
<accession>A0ABQ8GXG4</accession>
<evidence type="ECO:0000313" key="4">
    <source>
        <dbReference type="Proteomes" id="UP000774617"/>
    </source>
</evidence>
<dbReference type="Gene3D" id="1.10.630.10">
    <property type="entry name" value="Cytochrome P450"/>
    <property type="match status" value="1"/>
</dbReference>
<gene>
    <name evidence="3" type="ORF">B0J12DRAFT_638267</name>
</gene>
<sequence length="410" mass="45479">MSSDSAVPKFPFARPHGAEPPAEYARLRETDPISKVELWDGSRPWLLVRWKDIVSVATDERFSKERSRPGFPEMSPGGKEAAKNRPTFVDMDPPAHGHQRGMVADLFSYEHIEELRPKIRKTVNELLDKMLERYDGNPLDLVENFSLPVPSYTIYEILGVPSEDLKFLTKQAAVRSNGSATAAEASNANQELLNYMASLVDKRIRKPQDDLISHLVITQLNPGHLTAADVVQMAFLLLVAGNATMVNMINLGVIELLHHPTQLADLRANPTGLAPAFVEELCRYHTGSAMALRRVAKVDVRWGDKTIRAGDGVILANQSGNRDAAIFPDPDVFDMHRARGAEAALGYGFGAHRCVAEWLARCEMEEVFGALVTRVPGLRLATPVEELRWTPATKDVGVVELLVYLRSWGE</sequence>
<dbReference type="PANTHER" id="PTHR46696:SF6">
    <property type="entry name" value="P450, PUTATIVE (EUROFUNG)-RELATED"/>
    <property type="match status" value="1"/>
</dbReference>
<dbReference type="SUPFAM" id="SSF48264">
    <property type="entry name" value="Cytochrome P450"/>
    <property type="match status" value="1"/>
</dbReference>
<dbReference type="InterPro" id="IPR001128">
    <property type="entry name" value="Cyt_P450"/>
</dbReference>
<dbReference type="Pfam" id="PF00067">
    <property type="entry name" value="p450"/>
    <property type="match status" value="1"/>
</dbReference>
<reference evidence="3 4" key="1">
    <citation type="journal article" date="2021" name="Nat. Commun.">
        <title>Genetic determinants of endophytism in the Arabidopsis root mycobiome.</title>
        <authorList>
            <person name="Mesny F."/>
            <person name="Miyauchi S."/>
            <person name="Thiergart T."/>
            <person name="Pickel B."/>
            <person name="Atanasova L."/>
            <person name="Karlsson M."/>
            <person name="Huettel B."/>
            <person name="Barry K.W."/>
            <person name="Haridas S."/>
            <person name="Chen C."/>
            <person name="Bauer D."/>
            <person name="Andreopoulos W."/>
            <person name="Pangilinan J."/>
            <person name="LaButti K."/>
            <person name="Riley R."/>
            <person name="Lipzen A."/>
            <person name="Clum A."/>
            <person name="Drula E."/>
            <person name="Henrissat B."/>
            <person name="Kohler A."/>
            <person name="Grigoriev I.V."/>
            <person name="Martin F.M."/>
            <person name="Hacquard S."/>
        </authorList>
    </citation>
    <scope>NUCLEOTIDE SEQUENCE [LARGE SCALE GENOMIC DNA]</scope>
    <source>
        <strain evidence="3 4">MPI-SDFR-AT-0080</strain>
    </source>
</reference>
<feature type="region of interest" description="Disordered" evidence="2">
    <location>
        <begin position="1"/>
        <end position="25"/>
    </location>
</feature>
<evidence type="ECO:0000256" key="1">
    <source>
        <dbReference type="ARBA" id="ARBA00010617"/>
    </source>
</evidence>